<keyword evidence="1" id="KW-0812">Transmembrane</keyword>
<keyword evidence="1" id="KW-1133">Transmembrane helix</keyword>
<keyword evidence="1" id="KW-0472">Membrane</keyword>
<feature type="transmembrane region" description="Helical" evidence="1">
    <location>
        <begin position="66"/>
        <end position="92"/>
    </location>
</feature>
<dbReference type="Gene3D" id="1.20.1250.20">
    <property type="entry name" value="MFS general substrate transporter like domains"/>
    <property type="match status" value="1"/>
</dbReference>
<gene>
    <name evidence="2" type="ordered locus">BMAA1668</name>
</gene>
<sequence>MTARVDVRARLDDSRFDAYHWRIVAPCAAYRVMDGFDVQATGGVAPAVIREWGIAKEALSPAFRAGWFGMLIGSLVFSALAAVFAAIFMAGFPIVGGQPALNVLAAVYYPAPLRSTGIGWRSGVGWIGSVVGPARGGVLMYRQWLSSLLFLAAAVPACVSMAGIGATARPGFAGAGEAIGARGAAAAGE</sequence>
<organism evidence="2 3">
    <name type="scientific">Burkholderia mallei (strain ATCC 23344)</name>
    <dbReference type="NCBI Taxonomy" id="243160"/>
    <lineage>
        <taxon>Bacteria</taxon>
        <taxon>Pseudomonadati</taxon>
        <taxon>Pseudomonadota</taxon>
        <taxon>Betaproteobacteria</taxon>
        <taxon>Burkholderiales</taxon>
        <taxon>Burkholderiaceae</taxon>
        <taxon>Burkholderia</taxon>
        <taxon>pseudomallei group</taxon>
    </lineage>
</organism>
<dbReference type="PATRIC" id="fig|243160.12.peg.5259"/>
<evidence type="ECO:0000313" key="2">
    <source>
        <dbReference type="EMBL" id="AAU45907.1"/>
    </source>
</evidence>
<dbReference type="HOGENOM" id="CLU_125350_0_0_4"/>
<dbReference type="GeneID" id="92977706"/>
<dbReference type="KEGG" id="bma:BMAA1668"/>
<reference evidence="2 3" key="1">
    <citation type="journal article" date="2004" name="Proc. Natl. Acad. Sci. U.S.A.">
        <title>Structural flexibility in the Burkholderia mallei genome.</title>
        <authorList>
            <person name="Nierman W.C."/>
            <person name="DeShazer D."/>
            <person name="Kim H.S."/>
            <person name="Tettelin H."/>
            <person name="Nelson K.E."/>
            <person name="Feldblyum T."/>
            <person name="Ulrich R.L."/>
            <person name="Ronning C.M."/>
            <person name="Brinkac L.M."/>
            <person name="Daugherty S.C."/>
            <person name="Davidsen T.D."/>
            <person name="Deboy R.T."/>
            <person name="Dimitrov G."/>
            <person name="Dodson R.J."/>
            <person name="Durkin A.S."/>
            <person name="Gwinn M.L."/>
            <person name="Haft D.H."/>
            <person name="Khouri H."/>
            <person name="Kolonay J.F."/>
            <person name="Madupu R."/>
            <person name="Mohammoud Y."/>
            <person name="Nelson W.C."/>
            <person name="Radune D."/>
            <person name="Romero C.M."/>
            <person name="Sarria S."/>
            <person name="Selengut J."/>
            <person name="Shamblin C."/>
            <person name="Sullivan S.A."/>
            <person name="White O."/>
            <person name="Yu Y."/>
            <person name="Zafar N."/>
            <person name="Zhou L."/>
            <person name="Fraser C.M."/>
        </authorList>
    </citation>
    <scope>NUCLEOTIDE SEQUENCE [LARGE SCALE GENOMIC DNA]</scope>
    <source>
        <strain evidence="2 3">ATCC 23344</strain>
    </source>
</reference>
<dbReference type="InterPro" id="IPR036259">
    <property type="entry name" value="MFS_trans_sf"/>
</dbReference>
<name>A0A0H2WB64_BURMA</name>
<evidence type="ECO:0000313" key="3">
    <source>
        <dbReference type="Proteomes" id="UP000006693"/>
    </source>
</evidence>
<proteinExistence type="predicted"/>
<dbReference type="AlphaFoldDB" id="A0A0H2WB64"/>
<dbReference type="RefSeq" id="WP_004188382.1">
    <property type="nucleotide sequence ID" value="NC_006349.2"/>
</dbReference>
<keyword evidence="3" id="KW-1185">Reference proteome</keyword>
<accession>A0A0H2WB64</accession>
<dbReference type="EMBL" id="CP000011">
    <property type="protein sequence ID" value="AAU45907.1"/>
    <property type="molecule type" value="Genomic_DNA"/>
</dbReference>
<dbReference type="SUPFAM" id="SSF103473">
    <property type="entry name" value="MFS general substrate transporter"/>
    <property type="match status" value="1"/>
</dbReference>
<feature type="transmembrane region" description="Helical" evidence="1">
    <location>
        <begin position="144"/>
        <end position="164"/>
    </location>
</feature>
<evidence type="ECO:0000256" key="1">
    <source>
        <dbReference type="SAM" id="Phobius"/>
    </source>
</evidence>
<dbReference type="eggNOG" id="COG2814">
    <property type="taxonomic scope" value="Bacteria"/>
</dbReference>
<protein>
    <submittedName>
        <fullName evidence="2">Transporter</fullName>
    </submittedName>
</protein>
<dbReference type="Proteomes" id="UP000006693">
    <property type="component" value="Chromosome 2"/>
</dbReference>